<name>A0A5C1YML5_9PROT</name>
<dbReference type="Proteomes" id="UP000324536">
    <property type="component" value="Chromosome"/>
</dbReference>
<keyword evidence="1" id="KW-0812">Transmembrane</keyword>
<accession>A0A5C1YML5</accession>
<organism evidence="2 3">
    <name type="scientific">Acetobacter vaccinii</name>
    <dbReference type="NCBI Taxonomy" id="2592655"/>
    <lineage>
        <taxon>Bacteria</taxon>
        <taxon>Pseudomonadati</taxon>
        <taxon>Pseudomonadota</taxon>
        <taxon>Alphaproteobacteria</taxon>
        <taxon>Acetobacterales</taxon>
        <taxon>Acetobacteraceae</taxon>
        <taxon>Acetobacter</taxon>
    </lineage>
</organism>
<protein>
    <submittedName>
        <fullName evidence="2">Uncharacterized protein</fullName>
    </submittedName>
</protein>
<dbReference type="EMBL" id="CP043506">
    <property type="protein sequence ID" value="QEO16337.1"/>
    <property type="molecule type" value="Genomic_DNA"/>
</dbReference>
<keyword evidence="1" id="KW-0472">Membrane</keyword>
<keyword evidence="3" id="KW-1185">Reference proteome</keyword>
<evidence type="ECO:0000313" key="3">
    <source>
        <dbReference type="Proteomes" id="UP000324536"/>
    </source>
</evidence>
<proteinExistence type="predicted"/>
<evidence type="ECO:0000256" key="1">
    <source>
        <dbReference type="SAM" id="Phobius"/>
    </source>
</evidence>
<gene>
    <name evidence="2" type="ORF">FLP30_00055</name>
</gene>
<keyword evidence="1" id="KW-1133">Transmembrane helix</keyword>
<feature type="transmembrane region" description="Helical" evidence="1">
    <location>
        <begin position="20"/>
        <end position="40"/>
    </location>
</feature>
<feature type="transmembrane region" description="Helical" evidence="1">
    <location>
        <begin position="46"/>
        <end position="69"/>
    </location>
</feature>
<evidence type="ECO:0000313" key="2">
    <source>
        <dbReference type="EMBL" id="QEO16337.1"/>
    </source>
</evidence>
<feature type="transmembrane region" description="Helical" evidence="1">
    <location>
        <begin position="107"/>
        <end position="127"/>
    </location>
</feature>
<sequence length="131" mass="13519">MDQRTPLSTLAMPSRGTTPVALRLLRTAVWAVCHFVFYFLQQVAELFAPLLLVAGAIWSALPALVGTLSRSAASADPQARDAIAAASAAIPSELTIAGHVLTAHGLIMDGVLLMALAAAAATLSVVCGRNL</sequence>
<reference evidence="2 3" key="1">
    <citation type="submission" date="2019-09" db="EMBL/GenBank/DDBJ databases">
        <title>Genome sequencing of strain KACC 21233.</title>
        <authorList>
            <person name="Heo J."/>
            <person name="Kim S.-J."/>
            <person name="Kim J.-S."/>
            <person name="Hong S.-B."/>
            <person name="Kwon S.-W."/>
        </authorList>
    </citation>
    <scope>NUCLEOTIDE SEQUENCE [LARGE SCALE GENOMIC DNA]</scope>
    <source>
        <strain evidence="2 3">KACC 21233</strain>
    </source>
</reference>
<dbReference type="RefSeq" id="WP_149277785.1">
    <property type="nucleotide sequence ID" value="NZ_CP043506.1"/>
</dbReference>
<dbReference type="AlphaFoldDB" id="A0A5C1YML5"/>
<dbReference type="KEGG" id="acek:FLP30_00055"/>
<dbReference type="OrthoDB" id="7282283at2"/>